<dbReference type="InterPro" id="IPR036390">
    <property type="entry name" value="WH_DNA-bd_sf"/>
</dbReference>
<accession>A0A2S3V3I5</accession>
<dbReference type="PROSITE" id="PS51077">
    <property type="entry name" value="HTH_ICLR"/>
    <property type="match status" value="1"/>
</dbReference>
<feature type="domain" description="HTH iclR-type" evidence="5">
    <location>
        <begin position="24"/>
        <end position="86"/>
    </location>
</feature>
<dbReference type="InterPro" id="IPR036388">
    <property type="entry name" value="WH-like_DNA-bd_sf"/>
</dbReference>
<evidence type="ECO:0000313" key="7">
    <source>
        <dbReference type="EMBL" id="POF34518.1"/>
    </source>
</evidence>
<dbReference type="GO" id="GO:0003677">
    <property type="term" value="F:DNA binding"/>
    <property type="evidence" value="ECO:0007669"/>
    <property type="project" value="UniProtKB-KW"/>
</dbReference>
<evidence type="ECO:0000256" key="1">
    <source>
        <dbReference type="ARBA" id="ARBA00023015"/>
    </source>
</evidence>
<evidence type="ECO:0000313" key="8">
    <source>
        <dbReference type="Proteomes" id="UP000236959"/>
    </source>
</evidence>
<organism evidence="7 8">
    <name type="scientific">Roseibium marinum</name>
    <dbReference type="NCBI Taxonomy" id="281252"/>
    <lineage>
        <taxon>Bacteria</taxon>
        <taxon>Pseudomonadati</taxon>
        <taxon>Pseudomonadota</taxon>
        <taxon>Alphaproteobacteria</taxon>
        <taxon>Hyphomicrobiales</taxon>
        <taxon>Stappiaceae</taxon>
        <taxon>Roseibium</taxon>
    </lineage>
</organism>
<dbReference type="PANTHER" id="PTHR30136:SF35">
    <property type="entry name" value="HTH-TYPE TRANSCRIPTIONAL REGULATOR RV1719"/>
    <property type="match status" value="1"/>
</dbReference>
<dbReference type="InterPro" id="IPR050707">
    <property type="entry name" value="HTH_MetabolicPath_Reg"/>
</dbReference>
<feature type="domain" description="IclR-ED" evidence="6">
    <location>
        <begin position="87"/>
        <end position="269"/>
    </location>
</feature>
<dbReference type="PANTHER" id="PTHR30136">
    <property type="entry name" value="HELIX-TURN-HELIX TRANSCRIPTIONAL REGULATOR, ICLR FAMILY"/>
    <property type="match status" value="1"/>
</dbReference>
<keyword evidence="1" id="KW-0805">Transcription regulation</keyword>
<dbReference type="AlphaFoldDB" id="A0A2S3V3I5"/>
<dbReference type="Proteomes" id="UP000236959">
    <property type="component" value="Unassembled WGS sequence"/>
</dbReference>
<dbReference type="InterPro" id="IPR005471">
    <property type="entry name" value="Tscrpt_reg_IclR_N"/>
</dbReference>
<comment type="caution">
    <text evidence="7">The sequence shown here is derived from an EMBL/GenBank/DDBJ whole genome shotgun (WGS) entry which is preliminary data.</text>
</comment>
<dbReference type="OrthoDB" id="9807558at2"/>
<dbReference type="Pfam" id="PF01614">
    <property type="entry name" value="IclR_C"/>
    <property type="match status" value="1"/>
</dbReference>
<protein>
    <submittedName>
        <fullName evidence="7">DNA-binding IclR family transcriptional regulator</fullName>
    </submittedName>
</protein>
<dbReference type="InterPro" id="IPR014757">
    <property type="entry name" value="Tscrpt_reg_IclR_C"/>
</dbReference>
<name>A0A2S3V3I5_9HYPH</name>
<evidence type="ECO:0000256" key="3">
    <source>
        <dbReference type="ARBA" id="ARBA00023163"/>
    </source>
</evidence>
<feature type="region of interest" description="Disordered" evidence="4">
    <location>
        <begin position="1"/>
        <end position="20"/>
    </location>
</feature>
<dbReference type="InterPro" id="IPR029016">
    <property type="entry name" value="GAF-like_dom_sf"/>
</dbReference>
<evidence type="ECO:0000256" key="4">
    <source>
        <dbReference type="SAM" id="MobiDB-lite"/>
    </source>
</evidence>
<dbReference type="SMART" id="SM00346">
    <property type="entry name" value="HTH_ICLR"/>
    <property type="match status" value="1"/>
</dbReference>
<evidence type="ECO:0000259" key="6">
    <source>
        <dbReference type="PROSITE" id="PS51078"/>
    </source>
</evidence>
<dbReference type="Gene3D" id="1.10.10.10">
    <property type="entry name" value="Winged helix-like DNA-binding domain superfamily/Winged helix DNA-binding domain"/>
    <property type="match status" value="1"/>
</dbReference>
<dbReference type="Gene3D" id="3.30.450.40">
    <property type="match status" value="1"/>
</dbReference>
<keyword evidence="3" id="KW-0804">Transcription</keyword>
<keyword evidence="2 7" id="KW-0238">DNA-binding</keyword>
<evidence type="ECO:0000256" key="2">
    <source>
        <dbReference type="ARBA" id="ARBA00023125"/>
    </source>
</evidence>
<reference evidence="7 8" key="1">
    <citation type="submission" date="2018-01" db="EMBL/GenBank/DDBJ databases">
        <title>Genomic Encyclopedia of Archaeal and Bacterial Type Strains, Phase II (KMG-II): from individual species to whole genera.</title>
        <authorList>
            <person name="Goeker M."/>
        </authorList>
    </citation>
    <scope>NUCLEOTIDE SEQUENCE [LARGE SCALE GENOMIC DNA]</scope>
    <source>
        <strain evidence="7 8">DSM 17023</strain>
    </source>
</reference>
<proteinExistence type="predicted"/>
<dbReference type="GO" id="GO:0003700">
    <property type="term" value="F:DNA-binding transcription factor activity"/>
    <property type="evidence" value="ECO:0007669"/>
    <property type="project" value="TreeGrafter"/>
</dbReference>
<dbReference type="PROSITE" id="PS51078">
    <property type="entry name" value="ICLR_ED"/>
    <property type="match status" value="1"/>
</dbReference>
<dbReference type="SUPFAM" id="SSF55781">
    <property type="entry name" value="GAF domain-like"/>
    <property type="match status" value="1"/>
</dbReference>
<keyword evidence="8" id="KW-1185">Reference proteome</keyword>
<dbReference type="GO" id="GO:0045892">
    <property type="term" value="P:negative regulation of DNA-templated transcription"/>
    <property type="evidence" value="ECO:0007669"/>
    <property type="project" value="TreeGrafter"/>
</dbReference>
<dbReference type="SUPFAM" id="SSF46785">
    <property type="entry name" value="Winged helix' DNA-binding domain"/>
    <property type="match status" value="1"/>
</dbReference>
<dbReference type="Pfam" id="PF09339">
    <property type="entry name" value="HTH_IclR"/>
    <property type="match status" value="1"/>
</dbReference>
<evidence type="ECO:0000259" key="5">
    <source>
        <dbReference type="PROSITE" id="PS51077"/>
    </source>
</evidence>
<gene>
    <name evidence="7" type="ORF">CLV41_101974</name>
</gene>
<dbReference type="EMBL" id="PPCN01000001">
    <property type="protein sequence ID" value="POF34518.1"/>
    <property type="molecule type" value="Genomic_DNA"/>
</dbReference>
<dbReference type="FunFam" id="1.10.10.10:FF:000056">
    <property type="entry name" value="IclR family transcriptional regulator"/>
    <property type="match status" value="1"/>
</dbReference>
<dbReference type="RefSeq" id="WP_103221082.1">
    <property type="nucleotide sequence ID" value="NZ_PPCN01000001.1"/>
</dbReference>
<sequence length="277" mass="30774">MSEETPHPTRQEPNRNPRRDLSRLSSVTTAIHLLKTFSENDTELGISELAKRLGVAKSTVHRLTGSLLEEGLLDQNPENGRYSLGIGLFSLGSLVRSKLDVAADSKLYLNELRDLTQENVRLAVLDRQSVVFLHDFESPQTLRLRSGTGQLKPAFCTAEGICLLAGLSEKDLDRFFSQPRAARTEKTVTDEAELRERIGKVRRQGFAFEDEECDEGTRCIAAPIFNGEGRTVATVSIAGPRIRLRKRQLAQLAALAVETAQKISRKLGYDINAPIYV</sequence>